<evidence type="ECO:0000313" key="2">
    <source>
        <dbReference type="EMBL" id="KAF2480389.1"/>
    </source>
</evidence>
<name>A0A6A6PK46_9PEZI</name>
<accession>A0A6A6PK46</accession>
<dbReference type="OrthoDB" id="3786440at2759"/>
<sequence length="543" mass="58454">MFAPPPLQLSRAEIQHRLQLLREANGESDAKPARQSNSPSNKASISSPIKTTRFSSKSKHATGSQAPPKQGIQRLATLPVGFGENPRQAPTPPRRAATLPNDATPRLIPGAFPGEVAPPIPPKSAKRQDATHREGSDAILKSLDFDTAGLMFDGKIVSTSQRNRRPKRSSSSAGKKSRSAGGVRKVSTGNKIPTREPAGVDFQSNLPAPWPFTDKKLPDIPPRSPEASLETPTPIPRGGSRSKTWGKKRRPLAQVSSNSAKSNSPSAGGQDMLSRLSVIPEVASLRGKSPRSSGSCSPRTTSMQLHDGSILTVTPPELTPWTRRVYIQGPIKLPKPLIVPRKNSLASLEPFQEAVDDIYEEALDFQRRASEIRVLDDICDFFEEFEMGPVSFAGDILATADDFAGASDEKRPWFDGFGTPSKAEVSPIEKMVAKAVVEAMNGPMPVPPLENEETIRAKGKARFAKQTNESEEEKQRKDSATLASGFLPLLPLPGESIMQAVLGVAEEKSKMKTSLADQGEDGMEELGPASDWTLSGVMGSLIG</sequence>
<keyword evidence="3" id="KW-1185">Reference proteome</keyword>
<gene>
    <name evidence="2" type="ORF">BDY17DRAFT_326296</name>
</gene>
<dbReference type="AlphaFoldDB" id="A0A6A6PK46"/>
<feature type="compositionally biased region" description="Low complexity" evidence="1">
    <location>
        <begin position="36"/>
        <end position="50"/>
    </location>
</feature>
<protein>
    <submittedName>
        <fullName evidence="2">Uncharacterized protein</fullName>
    </submittedName>
</protein>
<evidence type="ECO:0000256" key="1">
    <source>
        <dbReference type="SAM" id="MobiDB-lite"/>
    </source>
</evidence>
<dbReference type="Proteomes" id="UP000799767">
    <property type="component" value="Unassembled WGS sequence"/>
</dbReference>
<dbReference type="GeneID" id="54478496"/>
<evidence type="ECO:0000313" key="3">
    <source>
        <dbReference type="Proteomes" id="UP000799767"/>
    </source>
</evidence>
<feature type="compositionally biased region" description="Low complexity" evidence="1">
    <location>
        <begin position="169"/>
        <end position="182"/>
    </location>
</feature>
<proteinExistence type="predicted"/>
<feature type="compositionally biased region" description="Basic and acidic residues" evidence="1">
    <location>
        <begin position="126"/>
        <end position="136"/>
    </location>
</feature>
<organism evidence="2 3">
    <name type="scientific">Neohortaea acidophila</name>
    <dbReference type="NCBI Taxonomy" id="245834"/>
    <lineage>
        <taxon>Eukaryota</taxon>
        <taxon>Fungi</taxon>
        <taxon>Dikarya</taxon>
        <taxon>Ascomycota</taxon>
        <taxon>Pezizomycotina</taxon>
        <taxon>Dothideomycetes</taxon>
        <taxon>Dothideomycetidae</taxon>
        <taxon>Mycosphaerellales</taxon>
        <taxon>Teratosphaeriaceae</taxon>
        <taxon>Neohortaea</taxon>
    </lineage>
</organism>
<dbReference type="RefSeq" id="XP_033586959.1">
    <property type="nucleotide sequence ID" value="XM_033737494.1"/>
</dbReference>
<dbReference type="EMBL" id="MU001639">
    <property type="protein sequence ID" value="KAF2480389.1"/>
    <property type="molecule type" value="Genomic_DNA"/>
</dbReference>
<reference evidence="2" key="1">
    <citation type="journal article" date="2020" name="Stud. Mycol.">
        <title>101 Dothideomycetes genomes: a test case for predicting lifestyles and emergence of pathogens.</title>
        <authorList>
            <person name="Haridas S."/>
            <person name="Albert R."/>
            <person name="Binder M."/>
            <person name="Bloem J."/>
            <person name="Labutti K."/>
            <person name="Salamov A."/>
            <person name="Andreopoulos B."/>
            <person name="Baker S."/>
            <person name="Barry K."/>
            <person name="Bills G."/>
            <person name="Bluhm B."/>
            <person name="Cannon C."/>
            <person name="Castanera R."/>
            <person name="Culley D."/>
            <person name="Daum C."/>
            <person name="Ezra D."/>
            <person name="Gonzalez J."/>
            <person name="Henrissat B."/>
            <person name="Kuo A."/>
            <person name="Liang C."/>
            <person name="Lipzen A."/>
            <person name="Lutzoni F."/>
            <person name="Magnuson J."/>
            <person name="Mondo S."/>
            <person name="Nolan M."/>
            <person name="Ohm R."/>
            <person name="Pangilinan J."/>
            <person name="Park H.-J."/>
            <person name="Ramirez L."/>
            <person name="Alfaro M."/>
            <person name="Sun H."/>
            <person name="Tritt A."/>
            <person name="Yoshinaga Y."/>
            <person name="Zwiers L.-H."/>
            <person name="Turgeon B."/>
            <person name="Goodwin S."/>
            <person name="Spatafora J."/>
            <person name="Crous P."/>
            <person name="Grigoriev I."/>
        </authorList>
    </citation>
    <scope>NUCLEOTIDE SEQUENCE</scope>
    <source>
        <strain evidence="2">CBS 113389</strain>
    </source>
</reference>
<feature type="region of interest" description="Disordered" evidence="1">
    <location>
        <begin position="21"/>
        <end position="142"/>
    </location>
</feature>
<feature type="compositionally biased region" description="Polar residues" evidence="1">
    <location>
        <begin position="290"/>
        <end position="304"/>
    </location>
</feature>
<feature type="region of interest" description="Disordered" evidence="1">
    <location>
        <begin position="155"/>
        <end position="308"/>
    </location>
</feature>
<feature type="compositionally biased region" description="Low complexity" evidence="1">
    <location>
        <begin position="256"/>
        <end position="267"/>
    </location>
</feature>